<dbReference type="Gene3D" id="2.10.70.100">
    <property type="match status" value="1"/>
</dbReference>
<dbReference type="SUPFAM" id="SSF52172">
    <property type="entry name" value="CheY-like"/>
    <property type="match status" value="2"/>
</dbReference>
<dbReference type="Pfam" id="PF00512">
    <property type="entry name" value="HisKA"/>
    <property type="match status" value="1"/>
</dbReference>
<proteinExistence type="predicted"/>
<feature type="transmembrane region" description="Helical" evidence="6">
    <location>
        <begin position="147"/>
        <end position="166"/>
    </location>
</feature>
<feature type="modified residue" description="4-aspartylphosphate" evidence="5">
    <location>
        <position position="1254"/>
    </location>
</feature>
<keyword evidence="6" id="KW-0472">Membrane</keyword>
<evidence type="ECO:0000259" key="7">
    <source>
        <dbReference type="PROSITE" id="PS50109"/>
    </source>
</evidence>
<evidence type="ECO:0000313" key="12">
    <source>
        <dbReference type="Proteomes" id="UP001589605"/>
    </source>
</evidence>
<comment type="catalytic activity">
    <reaction evidence="1">
        <text>ATP + protein L-histidine = ADP + protein N-phospho-L-histidine.</text>
        <dbReference type="EC" id="2.7.13.3"/>
    </reaction>
</comment>
<dbReference type="InterPro" id="IPR001610">
    <property type="entry name" value="PAC"/>
</dbReference>
<dbReference type="Gene3D" id="3.30.450.20">
    <property type="entry name" value="PAS domain"/>
    <property type="match status" value="4"/>
</dbReference>
<keyword evidence="4" id="KW-0902">Two-component regulatory system</keyword>
<dbReference type="CDD" id="cd17546">
    <property type="entry name" value="REC_hyHK_CKI1_RcsC-like"/>
    <property type="match status" value="1"/>
</dbReference>
<dbReference type="InterPro" id="IPR003594">
    <property type="entry name" value="HATPase_dom"/>
</dbReference>
<evidence type="ECO:0000256" key="1">
    <source>
        <dbReference type="ARBA" id="ARBA00000085"/>
    </source>
</evidence>
<dbReference type="Pfam" id="PF08447">
    <property type="entry name" value="PAS_3"/>
    <property type="match status" value="2"/>
</dbReference>
<dbReference type="InterPro" id="IPR036890">
    <property type="entry name" value="HATPase_C_sf"/>
</dbReference>
<keyword evidence="6" id="KW-1133">Transmembrane helix</keyword>
<dbReference type="InterPro" id="IPR013655">
    <property type="entry name" value="PAS_fold_3"/>
</dbReference>
<dbReference type="SUPFAM" id="SSF55874">
    <property type="entry name" value="ATPase domain of HSP90 chaperone/DNA topoisomerase II/histidine kinase"/>
    <property type="match status" value="1"/>
</dbReference>
<dbReference type="CDD" id="cd00130">
    <property type="entry name" value="PAS"/>
    <property type="match status" value="3"/>
</dbReference>
<feature type="transmembrane region" description="Helical" evidence="6">
    <location>
        <begin position="68"/>
        <end position="86"/>
    </location>
</feature>
<dbReference type="InterPro" id="IPR011006">
    <property type="entry name" value="CheY-like_superfamily"/>
</dbReference>
<dbReference type="Gene3D" id="1.10.287.130">
    <property type="match status" value="1"/>
</dbReference>
<dbReference type="Pfam" id="PF08448">
    <property type="entry name" value="PAS_4"/>
    <property type="match status" value="1"/>
</dbReference>
<protein>
    <recommendedName>
        <fullName evidence="2">histidine kinase</fullName>
        <ecNumber evidence="2">2.7.13.3</ecNumber>
    </recommendedName>
</protein>
<dbReference type="PRINTS" id="PR00344">
    <property type="entry name" value="BCTRLSENSOR"/>
</dbReference>
<evidence type="ECO:0000256" key="2">
    <source>
        <dbReference type="ARBA" id="ARBA00012438"/>
    </source>
</evidence>
<feature type="modified residue" description="4-aspartylphosphate" evidence="5">
    <location>
        <position position="1106"/>
    </location>
</feature>
<dbReference type="SMART" id="SM00091">
    <property type="entry name" value="PAS"/>
    <property type="match status" value="2"/>
</dbReference>
<dbReference type="InterPro" id="IPR003661">
    <property type="entry name" value="HisK_dim/P_dom"/>
</dbReference>
<name>A0ABV5EWP3_9FLAO</name>
<dbReference type="RefSeq" id="WP_382380185.1">
    <property type="nucleotide sequence ID" value="NZ_JBHMEZ010000001.1"/>
</dbReference>
<dbReference type="Proteomes" id="UP001589605">
    <property type="component" value="Unassembled WGS sequence"/>
</dbReference>
<dbReference type="SUPFAM" id="SSF55785">
    <property type="entry name" value="PYP-like sensor domain (PAS domain)"/>
    <property type="match status" value="4"/>
</dbReference>
<feature type="domain" description="PAC" evidence="10">
    <location>
        <begin position="497"/>
        <end position="549"/>
    </location>
</feature>
<dbReference type="SMART" id="SM00086">
    <property type="entry name" value="PAC"/>
    <property type="match status" value="4"/>
</dbReference>
<evidence type="ECO:0000256" key="6">
    <source>
        <dbReference type="SAM" id="Phobius"/>
    </source>
</evidence>
<dbReference type="PROSITE" id="PS50110">
    <property type="entry name" value="RESPONSE_REGULATORY"/>
    <property type="match status" value="2"/>
</dbReference>
<keyword evidence="3 5" id="KW-0597">Phosphoprotein</keyword>
<dbReference type="CDD" id="cd16922">
    <property type="entry name" value="HATPase_EvgS-ArcB-TorS-like"/>
    <property type="match status" value="1"/>
</dbReference>
<feature type="transmembrane region" description="Helical" evidence="6">
    <location>
        <begin position="252"/>
        <end position="273"/>
    </location>
</feature>
<dbReference type="PANTHER" id="PTHR45339">
    <property type="entry name" value="HYBRID SIGNAL TRANSDUCTION HISTIDINE KINASE J"/>
    <property type="match status" value="1"/>
</dbReference>
<dbReference type="InterPro" id="IPR005467">
    <property type="entry name" value="His_kinase_dom"/>
</dbReference>
<dbReference type="InterPro" id="IPR000700">
    <property type="entry name" value="PAS-assoc_C"/>
</dbReference>
<feature type="domain" description="PAS" evidence="9">
    <location>
        <begin position="421"/>
        <end position="494"/>
    </location>
</feature>
<dbReference type="SMART" id="SM00388">
    <property type="entry name" value="HisKA"/>
    <property type="match status" value="1"/>
</dbReference>
<dbReference type="Gene3D" id="3.40.50.2300">
    <property type="match status" value="2"/>
</dbReference>
<dbReference type="InterPro" id="IPR035965">
    <property type="entry name" value="PAS-like_dom_sf"/>
</dbReference>
<feature type="transmembrane region" description="Helical" evidence="6">
    <location>
        <begin position="42"/>
        <end position="61"/>
    </location>
</feature>
<evidence type="ECO:0000313" key="11">
    <source>
        <dbReference type="EMBL" id="MFB9051603.1"/>
    </source>
</evidence>
<dbReference type="SMART" id="SM00448">
    <property type="entry name" value="REC"/>
    <property type="match status" value="2"/>
</dbReference>
<feature type="domain" description="Response regulatory" evidence="8">
    <location>
        <begin position="1203"/>
        <end position="1322"/>
    </location>
</feature>
<feature type="transmembrane region" description="Helical" evidence="6">
    <location>
        <begin position="12"/>
        <end position="30"/>
    </location>
</feature>
<dbReference type="SUPFAM" id="SSF47384">
    <property type="entry name" value="Homodimeric domain of signal transducing histidine kinase"/>
    <property type="match status" value="1"/>
</dbReference>
<dbReference type="InterPro" id="IPR000014">
    <property type="entry name" value="PAS"/>
</dbReference>
<dbReference type="EC" id="2.7.13.3" evidence="2"/>
<evidence type="ECO:0000256" key="3">
    <source>
        <dbReference type="ARBA" id="ARBA00022553"/>
    </source>
</evidence>
<evidence type="ECO:0000259" key="8">
    <source>
        <dbReference type="PROSITE" id="PS50110"/>
    </source>
</evidence>
<organism evidence="11 12">
    <name type="scientific">Formosa undariae</name>
    <dbReference type="NCBI Taxonomy" id="1325436"/>
    <lineage>
        <taxon>Bacteria</taxon>
        <taxon>Pseudomonadati</taxon>
        <taxon>Bacteroidota</taxon>
        <taxon>Flavobacteriia</taxon>
        <taxon>Flavobacteriales</taxon>
        <taxon>Flavobacteriaceae</taxon>
        <taxon>Formosa</taxon>
    </lineage>
</organism>
<dbReference type="InterPro" id="IPR013656">
    <property type="entry name" value="PAS_4"/>
</dbReference>
<comment type="caution">
    <text evidence="11">The sequence shown here is derived from an EMBL/GenBank/DDBJ whole genome shotgun (WGS) entry which is preliminary data.</text>
</comment>
<feature type="transmembrane region" description="Helical" evidence="6">
    <location>
        <begin position="186"/>
        <end position="208"/>
    </location>
</feature>
<keyword evidence="12" id="KW-1185">Reference proteome</keyword>
<dbReference type="Pfam" id="PF00072">
    <property type="entry name" value="Response_reg"/>
    <property type="match status" value="2"/>
</dbReference>
<dbReference type="NCBIfam" id="TIGR00229">
    <property type="entry name" value="sensory_box"/>
    <property type="match status" value="1"/>
</dbReference>
<reference evidence="11 12" key="1">
    <citation type="submission" date="2024-09" db="EMBL/GenBank/DDBJ databases">
        <authorList>
            <person name="Sun Q."/>
            <person name="Mori K."/>
        </authorList>
    </citation>
    <scope>NUCLEOTIDE SEQUENCE [LARGE SCALE GENOMIC DNA]</scope>
    <source>
        <strain evidence="11 12">CECT 8286</strain>
    </source>
</reference>
<dbReference type="InterPro" id="IPR001789">
    <property type="entry name" value="Sig_transdc_resp-reg_receiver"/>
</dbReference>
<gene>
    <name evidence="11" type="ORF">ACFFVB_00800</name>
</gene>
<dbReference type="InterPro" id="IPR036097">
    <property type="entry name" value="HisK_dim/P_sf"/>
</dbReference>
<feature type="domain" description="PAC" evidence="10">
    <location>
        <begin position="621"/>
        <end position="673"/>
    </location>
</feature>
<keyword evidence="6" id="KW-0812">Transmembrane</keyword>
<dbReference type="InterPro" id="IPR004358">
    <property type="entry name" value="Sig_transdc_His_kin-like_C"/>
</dbReference>
<evidence type="ECO:0000256" key="5">
    <source>
        <dbReference type="PROSITE-ProRule" id="PRU00169"/>
    </source>
</evidence>
<evidence type="ECO:0000259" key="10">
    <source>
        <dbReference type="PROSITE" id="PS50113"/>
    </source>
</evidence>
<dbReference type="PANTHER" id="PTHR45339:SF1">
    <property type="entry name" value="HYBRID SIGNAL TRANSDUCTION HISTIDINE KINASE J"/>
    <property type="match status" value="1"/>
</dbReference>
<accession>A0ABV5EWP3</accession>
<dbReference type="EMBL" id="JBHMEZ010000001">
    <property type="protein sequence ID" value="MFB9051603.1"/>
    <property type="molecule type" value="Genomic_DNA"/>
</dbReference>
<dbReference type="CDD" id="cd00082">
    <property type="entry name" value="HisKA"/>
    <property type="match status" value="1"/>
</dbReference>
<sequence length="1323" mass="151165">MPLLNKVSKNVSLALILIAITVMLGWFMNLDLFTQIIPGLPTMKFNTAFSFLLLATIILFYGNIKYKYVALTLNACLFLIAFLTLFQDVFNSNLGIDQLFINDLKSESLGNLHPGRMSMATSICFLLMSLTLAFLNSTHRNLKIISAYLSHFISIISFLAIIAFFFKISTLDKLSFISSMAIHTSLAFLMASIAVSLTIPYLGFTRLFKGSELGNFMMRRLFFQLLISTIVFSFIIIYLYRQDVMAADFSIAILGVSFVAIIIIALTFTVKFINNLERERYSIQEELSVTNTYLNATPDPMIVLNKLGQIEVINCLMEDVFGYTLEELKGKQMSCLIPEKLREKHNAQLMQYLEDCSNNDSDFQENLNSLMIEVQCLKKEGNEFPVEMRLNSIATKNGFVTLVALRDISRRVKAETKLEVANHKLQAALDASIIGIWDLNLTDNSLDWDNTMFQLYGITDGYDGDDTYNFWKDRIHPEDINRIESQLTKTIEGQEEYDTNYRVIWPDNSIHHIRAKGIVFKDSQGTPVRILGTNWDITKQKEYQEALQNSTNKNKLFIDEAPSAIAMLDTNMVYLAASNKWLEDYNLEGNIIGKSHYDIFPELKENWKKIHDECLNGAENSADEAMIERADGSVQWITWQIKPWYESENKIGGLLIYTANITQFKESIMERLRLQNMLEQSNEIALIGSWEIDLIKEKIYWSPVTRKIHEVSEDYEPNMNEAINFYLEGDRPVILDKIKDALEKGESFDLECQIITAQNTKKWVRSIGRAEQVNNKNRRLYGIFQDITKLKNNETSLILAKKQAEVANKSKSEFLANMSHEIRTPLNGVIGFTDLLIKTPLSKSQAEYVKTVYSSANLLLDVINDILDFSKIEAGKLELHEEKTDIFELCHQTVDIIKYQAEEKNLEILLDIEPTISRYIDVDPIRLRQILTNLLSNAVKFTENGEIELKISRTNYSTDTNKGTFTFQVRDTGVGITPEKLDKIFGAFDQEDSSTTRKYGGTGLGLTISNKLLALMDSKLDVESELNIGSTFSFKVDFKCHSNSKLSFDLVKKYNNILVVDDNKNNRKILKDMLSVANCTSEIVSNAIEAIEKLEQPGTFDLLIVDYHMPYMNGIDFIKYVRNTLKFDQEKLPIMLLHSTADDKLILEASNEFNIKYTHTKPITLVQLLRIINPHQKNTNEININPEIELPEIISSTKKTLNNILVAEDNPVNQLLAKELIKQIVPEANIIIANNGKEAVELFKKHTFDLIFMDIQMPEISGIEATQIIRKLEKEDEHILIIALTARVFKEERDVCLEAGMDDYLTKPIRFKTLQSLIKSYTI</sequence>
<dbReference type="PROSITE" id="PS50112">
    <property type="entry name" value="PAS"/>
    <property type="match status" value="2"/>
</dbReference>
<dbReference type="Pfam" id="PF13426">
    <property type="entry name" value="PAS_9"/>
    <property type="match status" value="1"/>
</dbReference>
<dbReference type="Pfam" id="PF02518">
    <property type="entry name" value="HATPase_c"/>
    <property type="match status" value="1"/>
</dbReference>
<dbReference type="PROSITE" id="PS50109">
    <property type="entry name" value="HIS_KIN"/>
    <property type="match status" value="1"/>
</dbReference>
<dbReference type="PROSITE" id="PS50113">
    <property type="entry name" value="PAC"/>
    <property type="match status" value="2"/>
</dbReference>
<dbReference type="SMART" id="SM00387">
    <property type="entry name" value="HATPase_c"/>
    <property type="match status" value="1"/>
</dbReference>
<feature type="transmembrane region" description="Helical" evidence="6">
    <location>
        <begin position="220"/>
        <end position="240"/>
    </location>
</feature>
<feature type="domain" description="Response regulatory" evidence="8">
    <location>
        <begin position="1056"/>
        <end position="1176"/>
    </location>
</feature>
<evidence type="ECO:0000259" key="9">
    <source>
        <dbReference type="PROSITE" id="PS50112"/>
    </source>
</evidence>
<dbReference type="Gene3D" id="3.30.565.10">
    <property type="entry name" value="Histidine kinase-like ATPase, C-terminal domain"/>
    <property type="match status" value="1"/>
</dbReference>
<evidence type="ECO:0000256" key="4">
    <source>
        <dbReference type="ARBA" id="ARBA00023012"/>
    </source>
</evidence>
<feature type="domain" description="PAS" evidence="9">
    <location>
        <begin position="294"/>
        <end position="360"/>
    </location>
</feature>
<feature type="domain" description="Histidine kinase" evidence="7">
    <location>
        <begin position="817"/>
        <end position="1040"/>
    </location>
</feature>